<reference evidence="1" key="2">
    <citation type="submission" date="2020-07" db="EMBL/GenBank/DDBJ databases">
        <authorList>
            <person name="Vera ALvarez R."/>
            <person name="Arias-Moreno D.M."/>
            <person name="Jimenez-Jacinto V."/>
            <person name="Jimenez-Bremont J.F."/>
            <person name="Swaminathan K."/>
            <person name="Moose S.P."/>
            <person name="Guerrero-Gonzalez M.L."/>
            <person name="Marino-Ramirez L."/>
            <person name="Landsman D."/>
            <person name="Rodriguez-Kessler M."/>
            <person name="Delgado-Sanchez P."/>
        </authorList>
    </citation>
    <scope>NUCLEOTIDE SEQUENCE</scope>
    <source>
        <tissue evidence="1">Cladode</tissue>
    </source>
</reference>
<sequence>MLLCPPAGLETLTDVRTARGAGSPMSFISLDSSERAAANDRGGFSGGGPKISCPLSSLHLASDNGFLIFASESATNVPLSSRCFATSGTDVGFLGVTLSSVLKEIWLIPLRAC</sequence>
<dbReference type="EMBL" id="GISG01064103">
    <property type="protein sequence ID" value="MBA4627901.1"/>
    <property type="molecule type" value="Transcribed_RNA"/>
</dbReference>
<proteinExistence type="predicted"/>
<evidence type="ECO:0000313" key="1">
    <source>
        <dbReference type="EMBL" id="MBA4627901.1"/>
    </source>
</evidence>
<accession>A0A7C9CW08</accession>
<name>A0A7C9CW08_OPUST</name>
<organism evidence="1">
    <name type="scientific">Opuntia streptacantha</name>
    <name type="common">Prickly pear cactus</name>
    <name type="synonym">Opuntia cardona</name>
    <dbReference type="NCBI Taxonomy" id="393608"/>
    <lineage>
        <taxon>Eukaryota</taxon>
        <taxon>Viridiplantae</taxon>
        <taxon>Streptophyta</taxon>
        <taxon>Embryophyta</taxon>
        <taxon>Tracheophyta</taxon>
        <taxon>Spermatophyta</taxon>
        <taxon>Magnoliopsida</taxon>
        <taxon>eudicotyledons</taxon>
        <taxon>Gunneridae</taxon>
        <taxon>Pentapetalae</taxon>
        <taxon>Caryophyllales</taxon>
        <taxon>Cactineae</taxon>
        <taxon>Cactaceae</taxon>
        <taxon>Opuntioideae</taxon>
        <taxon>Opuntia</taxon>
    </lineage>
</organism>
<dbReference type="AlphaFoldDB" id="A0A7C9CW08"/>
<reference evidence="1" key="1">
    <citation type="journal article" date="2013" name="J. Plant Res.">
        <title>Effect of fungi and light on seed germination of three Opuntia species from semiarid lands of central Mexico.</title>
        <authorList>
            <person name="Delgado-Sanchez P."/>
            <person name="Jimenez-Bremont J.F."/>
            <person name="Guerrero-Gonzalez Mde L."/>
            <person name="Flores J."/>
        </authorList>
    </citation>
    <scope>NUCLEOTIDE SEQUENCE</scope>
    <source>
        <tissue evidence="1">Cladode</tissue>
    </source>
</reference>
<protein>
    <submittedName>
        <fullName evidence="1">Uncharacterized protein</fullName>
    </submittedName>
</protein>